<dbReference type="GO" id="GO:0006352">
    <property type="term" value="P:DNA-templated transcription initiation"/>
    <property type="evidence" value="ECO:0007669"/>
    <property type="project" value="InterPro"/>
</dbReference>
<dbReference type="AlphaFoldDB" id="A0A6H0ZNT1"/>
<dbReference type="InterPro" id="IPR007627">
    <property type="entry name" value="RNA_pol_sigma70_r2"/>
</dbReference>
<dbReference type="RefSeq" id="WP_177319213.1">
    <property type="nucleotide sequence ID" value="NZ_CP050898.1"/>
</dbReference>
<name>A0A6H0ZNT1_9HYPH</name>
<keyword evidence="3" id="KW-0238">DNA-binding</keyword>
<dbReference type="EMBL" id="CP050898">
    <property type="protein sequence ID" value="QIX21440.1"/>
    <property type="molecule type" value="Genomic_DNA"/>
</dbReference>
<feature type="domain" description="RNA polymerase sigma-70 region 4" evidence="6">
    <location>
        <begin position="123"/>
        <end position="149"/>
    </location>
</feature>
<evidence type="ECO:0000259" key="5">
    <source>
        <dbReference type="Pfam" id="PF04542"/>
    </source>
</evidence>
<organism evidence="7 8">
    <name type="scientific">Agrobacterium pusense</name>
    <dbReference type="NCBI Taxonomy" id="648995"/>
    <lineage>
        <taxon>Bacteria</taxon>
        <taxon>Pseudomonadati</taxon>
        <taxon>Pseudomonadota</taxon>
        <taxon>Alphaproteobacteria</taxon>
        <taxon>Hyphomicrobiales</taxon>
        <taxon>Rhizobiaceae</taxon>
        <taxon>Rhizobium/Agrobacterium group</taxon>
        <taxon>Agrobacterium</taxon>
    </lineage>
</organism>
<dbReference type="Pfam" id="PF04545">
    <property type="entry name" value="Sigma70_r4"/>
    <property type="match status" value="1"/>
</dbReference>
<feature type="domain" description="RNA polymerase sigma-70 region 2" evidence="5">
    <location>
        <begin position="18"/>
        <end position="72"/>
    </location>
</feature>
<keyword evidence="4" id="KW-0804">Transcription</keyword>
<dbReference type="SUPFAM" id="SSF88659">
    <property type="entry name" value="Sigma3 and sigma4 domains of RNA polymerase sigma factors"/>
    <property type="match status" value="1"/>
</dbReference>
<dbReference type="InterPro" id="IPR013324">
    <property type="entry name" value="RNA_pol_sigma_r3/r4-like"/>
</dbReference>
<dbReference type="InterPro" id="IPR036388">
    <property type="entry name" value="WH-like_DNA-bd_sf"/>
</dbReference>
<evidence type="ECO:0000256" key="3">
    <source>
        <dbReference type="ARBA" id="ARBA00023125"/>
    </source>
</evidence>
<evidence type="ECO:0000256" key="1">
    <source>
        <dbReference type="ARBA" id="ARBA00023015"/>
    </source>
</evidence>
<sequence>MHATNDNRPPSFDAALIAYMPGMRRLASKLGYRGAEADDLVTDTIAYCLEHWTNFRGATDKMWNWIYWQMRGIDKNSRSKKRLQMVPEGRAYEIAETSANQVDVAHARQVVSLLAGRAGDMTMRLAMGDTLEEIAKQNGVSRERVRQIVGKERGRLLALMEAA</sequence>
<evidence type="ECO:0000256" key="4">
    <source>
        <dbReference type="ARBA" id="ARBA00023163"/>
    </source>
</evidence>
<dbReference type="InterPro" id="IPR013325">
    <property type="entry name" value="RNA_pol_sigma_r2"/>
</dbReference>
<dbReference type="GO" id="GO:0003677">
    <property type="term" value="F:DNA binding"/>
    <property type="evidence" value="ECO:0007669"/>
    <property type="project" value="UniProtKB-KW"/>
</dbReference>
<dbReference type="SUPFAM" id="SSF88946">
    <property type="entry name" value="Sigma2 domain of RNA polymerase sigma factors"/>
    <property type="match status" value="1"/>
</dbReference>
<evidence type="ECO:0000313" key="7">
    <source>
        <dbReference type="EMBL" id="QIX21440.1"/>
    </source>
</evidence>
<protein>
    <submittedName>
        <fullName evidence="7">Sigma-70 family RNA polymerase sigma factor</fullName>
    </submittedName>
</protein>
<evidence type="ECO:0000313" key="8">
    <source>
        <dbReference type="Proteomes" id="UP000500870"/>
    </source>
</evidence>
<keyword evidence="1" id="KW-0805">Transcription regulation</keyword>
<reference evidence="7 8" key="1">
    <citation type="submission" date="2020-04" db="EMBL/GenBank/DDBJ databases">
        <title>FDA dAtabase for Regulatory Grade micrObial Sequences (FDA-ARGOS): Supporting development and validation of Infectious Disease Dx tests.</title>
        <authorList>
            <person name="Sciortino C."/>
            <person name="Tallon L."/>
            <person name="Sadzewicz L."/>
            <person name="Vavikolanu K."/>
            <person name="Mehta A."/>
            <person name="Aluvathingal J."/>
            <person name="Nadendla S."/>
            <person name="Nandy P."/>
            <person name="Geyer C."/>
            <person name="Yan Y."/>
            <person name="Sichtig H."/>
        </authorList>
    </citation>
    <scope>NUCLEOTIDE SEQUENCE [LARGE SCALE GENOMIC DNA]</scope>
    <source>
        <strain evidence="7 8">FDAARGOS_633</strain>
    </source>
</reference>
<dbReference type="Pfam" id="PF04542">
    <property type="entry name" value="Sigma70_r2"/>
    <property type="match status" value="1"/>
</dbReference>
<dbReference type="Gene3D" id="1.10.10.10">
    <property type="entry name" value="Winged helix-like DNA-binding domain superfamily/Winged helix DNA-binding domain"/>
    <property type="match status" value="1"/>
</dbReference>
<dbReference type="Gene3D" id="1.10.1740.10">
    <property type="match status" value="1"/>
</dbReference>
<evidence type="ECO:0000256" key="2">
    <source>
        <dbReference type="ARBA" id="ARBA00023082"/>
    </source>
</evidence>
<dbReference type="Proteomes" id="UP000500870">
    <property type="component" value="Chromosome 1"/>
</dbReference>
<gene>
    <name evidence="7" type="ORF">FOB41_09985</name>
</gene>
<dbReference type="GO" id="GO:0016987">
    <property type="term" value="F:sigma factor activity"/>
    <property type="evidence" value="ECO:0007669"/>
    <property type="project" value="UniProtKB-KW"/>
</dbReference>
<evidence type="ECO:0000259" key="6">
    <source>
        <dbReference type="Pfam" id="PF04545"/>
    </source>
</evidence>
<keyword evidence="2" id="KW-0731">Sigma factor</keyword>
<proteinExistence type="predicted"/>
<accession>A0A6H0ZNT1</accession>
<dbReference type="InterPro" id="IPR007630">
    <property type="entry name" value="RNA_pol_sigma70_r4"/>
</dbReference>